<keyword evidence="3" id="KW-1185">Reference proteome</keyword>
<dbReference type="AlphaFoldDB" id="A0A0D7AQR4"/>
<accession>A0A0D7AQR4</accession>
<dbReference type="EMBL" id="KN881628">
    <property type="protein sequence ID" value="KIY53148.1"/>
    <property type="molecule type" value="Genomic_DNA"/>
</dbReference>
<evidence type="ECO:0000313" key="3">
    <source>
        <dbReference type="Proteomes" id="UP000054144"/>
    </source>
</evidence>
<evidence type="ECO:0000313" key="2">
    <source>
        <dbReference type="EMBL" id="KIY53148.1"/>
    </source>
</evidence>
<dbReference type="Proteomes" id="UP000054144">
    <property type="component" value="Unassembled WGS sequence"/>
</dbReference>
<sequence>MSENTPQVLTSAIWRKLSRSEKESHPGICFRALQPAHRRELQQLWAARPCVPTLRSRADWAFARFISPARVHAWFHRRRMLAKKRREPFNAMDGYDMPVGIQSLDIKHELMDVKLEVQDVDICAESPFPAPLPSSSPVFWPVVPCGAAFSTTSSNVVKVEQVDAIILPGSSQTPLNSSQTVAQPPSSSFKKSQLLKRRAYRRKRPMDVASTVLGDTIDVIASPDDIDTRRSSCAAKASSFSTDHLVKREEDVAQPKHPSSRKRKCKQQPIASSQQDIWSTIVTRVPVVPVKTPRRLKLGRISPNFPSSPHILSTSGIQVKQEDPSFSFTNITAITPTKKQRPAKRRKVIAVDENGLPSVPPPALHKSSSKLPFASPAVSVHSNSKLPNNTLTLSFEPALTALPWTVTGGSPVPVEPLHISGIPFLYCFTADPGICDIYASSAAVSPSSHLVDFDGLMFTPDGFIAELEEPPALFSLDSYVSTKDFDIFLSTLRREANLDSSSHSTPRSPVSTHLPLPLPYSHSNQPGWLPSLEECQPNSVVASDDDDFPLRLLVPAVSFHMEA</sequence>
<feature type="region of interest" description="Disordered" evidence="1">
    <location>
        <begin position="169"/>
        <end position="196"/>
    </location>
</feature>
<evidence type="ECO:0008006" key="4">
    <source>
        <dbReference type="Google" id="ProtNLM"/>
    </source>
</evidence>
<reference evidence="2 3" key="1">
    <citation type="journal article" date="2015" name="Fungal Genet. Biol.">
        <title>Evolution of novel wood decay mechanisms in Agaricales revealed by the genome sequences of Fistulina hepatica and Cylindrobasidium torrendii.</title>
        <authorList>
            <person name="Floudas D."/>
            <person name="Held B.W."/>
            <person name="Riley R."/>
            <person name="Nagy L.G."/>
            <person name="Koehler G."/>
            <person name="Ransdell A.S."/>
            <person name="Younus H."/>
            <person name="Chow J."/>
            <person name="Chiniquy J."/>
            <person name="Lipzen A."/>
            <person name="Tritt A."/>
            <person name="Sun H."/>
            <person name="Haridas S."/>
            <person name="LaButti K."/>
            <person name="Ohm R.A."/>
            <person name="Kues U."/>
            <person name="Blanchette R.A."/>
            <person name="Grigoriev I.V."/>
            <person name="Minto R.E."/>
            <person name="Hibbett D.S."/>
        </authorList>
    </citation>
    <scope>NUCLEOTIDE SEQUENCE [LARGE SCALE GENOMIC DNA]</scope>
    <source>
        <strain evidence="2 3">ATCC 64428</strain>
    </source>
</reference>
<feature type="region of interest" description="Disordered" evidence="1">
    <location>
        <begin position="246"/>
        <end position="271"/>
    </location>
</feature>
<feature type="compositionally biased region" description="Polar residues" evidence="1">
    <location>
        <begin position="169"/>
        <end position="191"/>
    </location>
</feature>
<evidence type="ECO:0000256" key="1">
    <source>
        <dbReference type="SAM" id="MobiDB-lite"/>
    </source>
</evidence>
<proteinExistence type="predicted"/>
<dbReference type="OrthoDB" id="3257151at2759"/>
<protein>
    <recommendedName>
        <fullName evidence="4">Homeobox domain-containing protein</fullName>
    </recommendedName>
</protein>
<gene>
    <name evidence="2" type="ORF">FISHEDRAFT_69283</name>
</gene>
<organism evidence="2 3">
    <name type="scientific">Fistulina hepatica ATCC 64428</name>
    <dbReference type="NCBI Taxonomy" id="1128425"/>
    <lineage>
        <taxon>Eukaryota</taxon>
        <taxon>Fungi</taxon>
        <taxon>Dikarya</taxon>
        <taxon>Basidiomycota</taxon>
        <taxon>Agaricomycotina</taxon>
        <taxon>Agaricomycetes</taxon>
        <taxon>Agaricomycetidae</taxon>
        <taxon>Agaricales</taxon>
        <taxon>Fistulinaceae</taxon>
        <taxon>Fistulina</taxon>
    </lineage>
</organism>
<name>A0A0D7AQR4_9AGAR</name>